<evidence type="ECO:0000313" key="1">
    <source>
        <dbReference type="EMBL" id="CAL1393522.1"/>
    </source>
</evidence>
<proteinExistence type="predicted"/>
<reference evidence="1 2" key="1">
    <citation type="submission" date="2024-04" db="EMBL/GenBank/DDBJ databases">
        <authorList>
            <person name="Fracassetti M."/>
        </authorList>
    </citation>
    <scope>NUCLEOTIDE SEQUENCE [LARGE SCALE GENOMIC DNA]</scope>
</reference>
<dbReference type="EMBL" id="OZ034819">
    <property type="protein sequence ID" value="CAL1393522.1"/>
    <property type="molecule type" value="Genomic_DNA"/>
</dbReference>
<dbReference type="AlphaFoldDB" id="A0AAV2F654"/>
<dbReference type="PANTHER" id="PTHR34222">
    <property type="entry name" value="GAG_PRE-INTEGRS DOMAIN-CONTAINING PROTEIN"/>
    <property type="match status" value="1"/>
</dbReference>
<name>A0AAV2F654_9ROSI</name>
<dbReference type="PANTHER" id="PTHR34222:SF100">
    <property type="entry name" value="CCHC-TYPE DOMAIN-CONTAINING PROTEIN"/>
    <property type="match status" value="1"/>
</dbReference>
<evidence type="ECO:0000313" key="2">
    <source>
        <dbReference type="Proteomes" id="UP001497516"/>
    </source>
</evidence>
<sequence length="166" mass="18527">MELAMALSLRGFTNAHAMWQHLHSIHSQVNVSLKFELEVEIASLQQGDLDVRSYYQVALNLLKEQDMLTTSLVSAAASLEVLKKCASTRLMHFLMKLNPAFEGVHSSLLHRNISTVEEVLAELVRKETRLRSQAKLVLHSSDSGSAFAVQSRHPQFGRNSTGEIIC</sequence>
<dbReference type="Proteomes" id="UP001497516">
    <property type="component" value="Chromosome 6"/>
</dbReference>
<accession>A0AAV2F654</accession>
<keyword evidence="2" id="KW-1185">Reference proteome</keyword>
<organism evidence="1 2">
    <name type="scientific">Linum trigynum</name>
    <dbReference type="NCBI Taxonomy" id="586398"/>
    <lineage>
        <taxon>Eukaryota</taxon>
        <taxon>Viridiplantae</taxon>
        <taxon>Streptophyta</taxon>
        <taxon>Embryophyta</taxon>
        <taxon>Tracheophyta</taxon>
        <taxon>Spermatophyta</taxon>
        <taxon>Magnoliopsida</taxon>
        <taxon>eudicotyledons</taxon>
        <taxon>Gunneridae</taxon>
        <taxon>Pentapetalae</taxon>
        <taxon>rosids</taxon>
        <taxon>fabids</taxon>
        <taxon>Malpighiales</taxon>
        <taxon>Linaceae</taxon>
        <taxon>Linum</taxon>
    </lineage>
</organism>
<protein>
    <submittedName>
        <fullName evidence="1">Uncharacterized protein</fullName>
    </submittedName>
</protein>
<gene>
    <name evidence="1" type="ORF">LTRI10_LOCUS34095</name>
</gene>